<dbReference type="GO" id="GO:0005759">
    <property type="term" value="C:mitochondrial matrix"/>
    <property type="evidence" value="ECO:0007669"/>
    <property type="project" value="TreeGrafter"/>
</dbReference>
<dbReference type="SMART" id="SM00382">
    <property type="entry name" value="AAA"/>
    <property type="match status" value="1"/>
</dbReference>
<keyword evidence="1" id="KW-0175">Coiled coil</keyword>
<evidence type="ECO:0000256" key="1">
    <source>
        <dbReference type="SAM" id="Coils"/>
    </source>
</evidence>
<reference evidence="3" key="1">
    <citation type="journal article" date="2020" name="Nature">
        <title>Giant virus diversity and host interactions through global metagenomics.</title>
        <authorList>
            <person name="Schulz F."/>
            <person name="Roux S."/>
            <person name="Paez-Espino D."/>
            <person name="Jungbluth S."/>
            <person name="Walsh D.A."/>
            <person name="Denef V.J."/>
            <person name="McMahon K.D."/>
            <person name="Konstantinidis K.T."/>
            <person name="Eloe-Fadrosh E.A."/>
            <person name="Kyrpides N.C."/>
            <person name="Woyke T."/>
        </authorList>
    </citation>
    <scope>NUCLEOTIDE SEQUENCE</scope>
    <source>
        <strain evidence="3">GVMAG-M-3300023179-73</strain>
    </source>
</reference>
<dbReference type="InterPro" id="IPR003959">
    <property type="entry name" value="ATPase_AAA_core"/>
</dbReference>
<name>A0A6C0H736_9ZZZZ</name>
<dbReference type="InterPro" id="IPR003593">
    <property type="entry name" value="AAA+_ATPase"/>
</dbReference>
<dbReference type="InterPro" id="IPR027417">
    <property type="entry name" value="P-loop_NTPase"/>
</dbReference>
<accession>A0A6C0H736</accession>
<dbReference type="InterPro" id="IPR027065">
    <property type="entry name" value="Lon_Prtase"/>
</dbReference>
<dbReference type="GO" id="GO:0006515">
    <property type="term" value="P:protein quality control for misfolded or incompletely synthesized proteins"/>
    <property type="evidence" value="ECO:0007669"/>
    <property type="project" value="TreeGrafter"/>
</dbReference>
<dbReference type="GO" id="GO:0051131">
    <property type="term" value="P:chaperone-mediated protein complex assembly"/>
    <property type="evidence" value="ECO:0007669"/>
    <property type="project" value="TreeGrafter"/>
</dbReference>
<dbReference type="SUPFAM" id="SSF52540">
    <property type="entry name" value="P-loop containing nucleoside triphosphate hydrolases"/>
    <property type="match status" value="1"/>
</dbReference>
<dbReference type="Gene3D" id="1.10.8.60">
    <property type="match status" value="1"/>
</dbReference>
<evidence type="ECO:0000259" key="2">
    <source>
        <dbReference type="SMART" id="SM00382"/>
    </source>
</evidence>
<dbReference type="GO" id="GO:0004176">
    <property type="term" value="F:ATP-dependent peptidase activity"/>
    <property type="evidence" value="ECO:0007669"/>
    <property type="project" value="InterPro"/>
</dbReference>
<dbReference type="GO" id="GO:0004252">
    <property type="term" value="F:serine-type endopeptidase activity"/>
    <property type="evidence" value="ECO:0007669"/>
    <property type="project" value="InterPro"/>
</dbReference>
<dbReference type="GO" id="GO:0016887">
    <property type="term" value="F:ATP hydrolysis activity"/>
    <property type="evidence" value="ECO:0007669"/>
    <property type="project" value="InterPro"/>
</dbReference>
<feature type="coiled-coil region" evidence="1">
    <location>
        <begin position="116"/>
        <end position="150"/>
    </location>
</feature>
<dbReference type="GO" id="GO:0005524">
    <property type="term" value="F:ATP binding"/>
    <property type="evidence" value="ECO:0007669"/>
    <property type="project" value="InterPro"/>
</dbReference>
<protein>
    <recommendedName>
        <fullName evidence="2">AAA+ ATPase domain-containing protein</fullName>
    </recommendedName>
</protein>
<organism evidence="3">
    <name type="scientific">viral metagenome</name>
    <dbReference type="NCBI Taxonomy" id="1070528"/>
    <lineage>
        <taxon>unclassified sequences</taxon>
        <taxon>metagenomes</taxon>
        <taxon>organismal metagenomes</taxon>
    </lineage>
</organism>
<sequence>MYVGIWDPSRSYRKGDIVYIQENLMYYTCALEHDSNHLTYPSKEDIYWVYIDSKFLSEISFIKPRSFTTDNIPNFGNFLMNQPITSVPPSTPELANMPLPRETSSPEPIRLASETELVQKQKRENLKRKLRQAENSVDNYKRQRTNSEITDLRDKLLLLNVDVGTKSFLLDKYDLTRKASGSDYSKGMAWLKTVVGLPYGKYKQLKVKASDPPERIKAFFEDVKAKLDKNIHGLEQVKQEILEYVARKITNPNGKGHILALCGPPGVGKSKIIKGLAGALELPFFQINCGGLNDVSVLTGHSETYIGSKPGKIVEILQNANYMNPIIYMDEVDKISENKSVEISGVLTHLLDEEQNNKFQDNYLSSVNLNLSKVFFVLSFNDITKVDEIVSDRLKIIYIQEPSLEQKVQICHDKVIPELLASVNFDRNCVIRIDKEVIEYIATQKCDKESGVRKLRQALEKVFNKLNYDILTGTTDNLYIHKTQEQEDTTKELASTKEKTIYNITRRYIDATLETTSQNQSYLSMYI</sequence>
<dbReference type="GO" id="GO:0003697">
    <property type="term" value="F:single-stranded DNA binding"/>
    <property type="evidence" value="ECO:0007669"/>
    <property type="project" value="TreeGrafter"/>
</dbReference>
<evidence type="ECO:0000313" key="3">
    <source>
        <dbReference type="EMBL" id="QHT76314.1"/>
    </source>
</evidence>
<feature type="domain" description="AAA+ ATPase" evidence="2">
    <location>
        <begin position="255"/>
        <end position="443"/>
    </location>
</feature>
<dbReference type="EMBL" id="MN739894">
    <property type="protein sequence ID" value="QHT76314.1"/>
    <property type="molecule type" value="Genomic_DNA"/>
</dbReference>
<dbReference type="Gene3D" id="3.40.50.300">
    <property type="entry name" value="P-loop containing nucleotide triphosphate hydrolases"/>
    <property type="match status" value="1"/>
</dbReference>
<dbReference type="PANTHER" id="PTHR43718">
    <property type="entry name" value="LON PROTEASE"/>
    <property type="match status" value="1"/>
</dbReference>
<proteinExistence type="predicted"/>
<dbReference type="PANTHER" id="PTHR43718:SF2">
    <property type="entry name" value="LON PROTEASE HOMOLOG, MITOCHONDRIAL"/>
    <property type="match status" value="1"/>
</dbReference>
<dbReference type="GO" id="GO:0007005">
    <property type="term" value="P:mitochondrion organization"/>
    <property type="evidence" value="ECO:0007669"/>
    <property type="project" value="TreeGrafter"/>
</dbReference>
<dbReference type="AlphaFoldDB" id="A0A6C0H736"/>
<dbReference type="Pfam" id="PF00004">
    <property type="entry name" value="AAA"/>
    <property type="match status" value="1"/>
</dbReference>